<keyword evidence="1" id="KW-0812">Transmembrane</keyword>
<evidence type="ECO:0000313" key="2">
    <source>
        <dbReference type="Ensembl" id="ENSNVIP00000004463.1"/>
    </source>
</evidence>
<keyword evidence="1" id="KW-1133">Transmembrane helix</keyword>
<dbReference type="Ensembl" id="ENSNVIT00000005265.1">
    <property type="protein sequence ID" value="ENSNVIP00000004463.1"/>
    <property type="gene ID" value="ENSNVIG00000003598.1"/>
</dbReference>
<keyword evidence="1" id="KW-0472">Membrane</keyword>
<evidence type="ECO:0000313" key="3">
    <source>
        <dbReference type="Proteomes" id="UP000694425"/>
    </source>
</evidence>
<name>A0A8C7AAP6_NEOVI</name>
<dbReference type="Proteomes" id="UP000694425">
    <property type="component" value="Unplaced"/>
</dbReference>
<keyword evidence="3" id="KW-1185">Reference proteome</keyword>
<organism evidence="2 3">
    <name type="scientific">Neovison vison</name>
    <name type="common">American mink</name>
    <name type="synonym">Mustela vison</name>
    <dbReference type="NCBI Taxonomy" id="452646"/>
    <lineage>
        <taxon>Eukaryota</taxon>
        <taxon>Metazoa</taxon>
        <taxon>Chordata</taxon>
        <taxon>Craniata</taxon>
        <taxon>Vertebrata</taxon>
        <taxon>Euteleostomi</taxon>
        <taxon>Mammalia</taxon>
        <taxon>Eutheria</taxon>
        <taxon>Laurasiatheria</taxon>
        <taxon>Carnivora</taxon>
        <taxon>Caniformia</taxon>
        <taxon>Musteloidea</taxon>
        <taxon>Mustelidae</taxon>
        <taxon>Mustelinae</taxon>
        <taxon>Neogale</taxon>
    </lineage>
</organism>
<feature type="transmembrane region" description="Helical" evidence="1">
    <location>
        <begin position="20"/>
        <end position="37"/>
    </location>
</feature>
<evidence type="ECO:0000256" key="1">
    <source>
        <dbReference type="SAM" id="Phobius"/>
    </source>
</evidence>
<protein>
    <recommendedName>
        <fullName evidence="4">Mitochondrial import receptor subunit TOM7 homolog</fullName>
    </recommendedName>
</protein>
<evidence type="ECO:0008006" key="4">
    <source>
        <dbReference type="Google" id="ProtNLM"/>
    </source>
</evidence>
<sequence length="59" mass="6723">MMKLSEEAIQKLQQLQSAWFAIYWGFIPLMCYLAYFGDEIFGLPGFRTGSLTWGLIPGS</sequence>
<reference evidence="2" key="1">
    <citation type="submission" date="2025-08" db="UniProtKB">
        <authorList>
            <consortium name="Ensembl"/>
        </authorList>
    </citation>
    <scope>IDENTIFICATION</scope>
</reference>
<accession>A0A8C7AAP6</accession>
<reference evidence="2" key="2">
    <citation type="submission" date="2025-09" db="UniProtKB">
        <authorList>
            <consortium name="Ensembl"/>
        </authorList>
    </citation>
    <scope>IDENTIFICATION</scope>
</reference>
<proteinExistence type="predicted"/>
<dbReference type="AlphaFoldDB" id="A0A8C7AAP6"/>